<evidence type="ECO:0000313" key="1">
    <source>
        <dbReference type="EMBL" id="AFU86783.1"/>
    </source>
</evidence>
<protein>
    <submittedName>
        <fullName evidence="1">Uncharacterized protein</fullName>
    </submittedName>
</protein>
<gene>
    <name evidence="1" type="ORF">CcrRogue_gp301</name>
</gene>
<name>K4JSQ3_9CAUD</name>
<dbReference type="EMBL" id="JX100814">
    <property type="protein sequence ID" value="AFU86783.1"/>
    <property type="molecule type" value="Genomic_DNA"/>
</dbReference>
<sequence length="98" mass="11207">MIWQGRALRVSFGDNLVAELTKLRVPPSTFGLSETPSKDQPHMKLYDVWDVMGERQFRDLGVPANPQYGRDVSGMWTNGDMWITPQEAAQIIEQRKQS</sequence>
<accession>K4JSQ3</accession>
<organism evidence="1 2">
    <name type="scientific">Caulobacter phage CcrRogue</name>
    <dbReference type="NCBI Taxonomy" id="2927986"/>
    <lineage>
        <taxon>Viruses</taxon>
        <taxon>Duplodnaviria</taxon>
        <taxon>Heunggongvirae</taxon>
        <taxon>Uroviricota</taxon>
        <taxon>Caudoviricetes</taxon>
        <taxon>Jeanschmidtviridae</taxon>
        <taxon>Poindextervirus</taxon>
        <taxon>Poindextervirus rogue</taxon>
    </lineage>
</organism>
<proteinExistence type="predicted"/>
<dbReference type="KEGG" id="vg:13996082"/>
<dbReference type="Proteomes" id="UP000000461">
    <property type="component" value="Segment"/>
</dbReference>
<reference evidence="1 2" key="1">
    <citation type="journal article" date="2012" name="BMC Genomics">
        <title>The Caulobacter crescentus phage phiCbK: genomics of a canonical phage.</title>
        <authorList>
            <person name="Gill J.J."/>
            <person name="Berry J.D."/>
            <person name="Russell W.K."/>
            <person name="Lessor L."/>
            <person name="Escobar Garcia D.A."/>
            <person name="Hernandez D."/>
            <person name="Kane A."/>
            <person name="Keene J."/>
            <person name="Maddox M."/>
            <person name="Martin R."/>
            <person name="Mohan S."/>
            <person name="Thorn A.M."/>
            <person name="Russell D.H."/>
            <person name="Young R."/>
        </authorList>
    </citation>
    <scope>NUCLEOTIDE SEQUENCE [LARGE SCALE GENOMIC DNA]</scope>
</reference>
<keyword evidence="2" id="KW-1185">Reference proteome</keyword>
<evidence type="ECO:0000313" key="2">
    <source>
        <dbReference type="Proteomes" id="UP000000461"/>
    </source>
</evidence>